<evidence type="ECO:0000256" key="2">
    <source>
        <dbReference type="ARBA" id="ARBA00022473"/>
    </source>
</evidence>
<dbReference type="SMART" id="SM00220">
    <property type="entry name" value="S_TKc"/>
    <property type="match status" value="1"/>
</dbReference>
<keyword evidence="6" id="KW-0221">Differentiation</keyword>
<keyword evidence="12" id="KW-0808">Transferase</keyword>
<reference evidence="12" key="1">
    <citation type="submission" date="2021-05" db="EMBL/GenBank/DDBJ databases">
        <authorList>
            <person name="Alioto T."/>
            <person name="Alioto T."/>
            <person name="Gomez Garrido J."/>
        </authorList>
    </citation>
    <scope>NUCLEOTIDE SEQUENCE</scope>
</reference>
<dbReference type="PANTHER" id="PTHR24346">
    <property type="entry name" value="MAP/MICROTUBULE AFFINITY-REGULATING KINASE"/>
    <property type="match status" value="1"/>
</dbReference>
<feature type="binding site" evidence="10">
    <location>
        <position position="58"/>
    </location>
    <ligand>
        <name>ATP</name>
        <dbReference type="ChEBI" id="CHEBI:30616"/>
    </ligand>
</feature>
<dbReference type="InterPro" id="IPR000719">
    <property type="entry name" value="Prot_kinase_dom"/>
</dbReference>
<dbReference type="GO" id="GO:0050321">
    <property type="term" value="F:tau-protein kinase activity"/>
    <property type="evidence" value="ECO:0007669"/>
    <property type="project" value="TreeGrafter"/>
</dbReference>
<keyword evidence="3" id="KW-0597">Phosphoprotein</keyword>
<comment type="cofactor">
    <cofactor evidence="1">
        <name>Mg(2+)</name>
        <dbReference type="ChEBI" id="CHEBI:18420"/>
    </cofactor>
</comment>
<dbReference type="SUPFAM" id="SSF56112">
    <property type="entry name" value="Protein kinase-like (PK-like)"/>
    <property type="match status" value="1"/>
</dbReference>
<keyword evidence="2" id="KW-0217">Developmental protein</keyword>
<sequence length="377" mass="43632">MADEPPKPSMNQLPVSPPETLFFPSQLNCYYDGKLGEGAYGKVYRVRDRTTGRIRACKVYDFKKMKKNYLKKFVPRETDIMLKVSHPNIITTHCICRSGSSMYILMDIAERQDLEHYIIRVCRGNIKEAQAKIWIKQIASALEYLHEIGTGHRDIKCENILITRCLNARLADFGFSRFFNTPKDHSKTFCGTASYAAPEILKNIPYISRSTDIWSLGVVLFRVLNKKFPFGDLNIKMRELKKRQESQDYTFSTQYDISMDAKKLIHRMLTLNPGRRPSAKEVQSDAWCQGASMSLIIEDDQKEALETGRSKRNELQKRLRVVDELVNSDNTEVMAELIEKKYADKGDIISDRNLKDRVCSYSPKNFIENLKRTQIRK</sequence>
<dbReference type="GO" id="GO:0030154">
    <property type="term" value="P:cell differentiation"/>
    <property type="evidence" value="ECO:0007669"/>
    <property type="project" value="UniProtKB-KW"/>
</dbReference>
<keyword evidence="7 10" id="KW-0067">ATP-binding</keyword>
<dbReference type="PANTHER" id="PTHR24346:SF102">
    <property type="entry name" value="TESTIS-SPECIFIC SERINE_THREONINE-PROTEIN KINASE 1"/>
    <property type="match status" value="1"/>
</dbReference>
<dbReference type="EMBL" id="HBUF01418931">
    <property type="protein sequence ID" value="CAG6740397.1"/>
    <property type="molecule type" value="Transcribed_RNA"/>
</dbReference>
<evidence type="ECO:0000256" key="10">
    <source>
        <dbReference type="PROSITE-ProRule" id="PRU10141"/>
    </source>
</evidence>
<dbReference type="EMBL" id="HBUF01597237">
    <property type="protein sequence ID" value="CAG6775092.1"/>
    <property type="molecule type" value="Transcribed_RNA"/>
</dbReference>
<keyword evidence="9" id="KW-0744">Spermatogenesis</keyword>
<evidence type="ECO:0000256" key="1">
    <source>
        <dbReference type="ARBA" id="ARBA00001946"/>
    </source>
</evidence>
<dbReference type="EMBL" id="HBUF01597239">
    <property type="protein sequence ID" value="CAG6775094.1"/>
    <property type="molecule type" value="Transcribed_RNA"/>
</dbReference>
<evidence type="ECO:0000256" key="6">
    <source>
        <dbReference type="ARBA" id="ARBA00022782"/>
    </source>
</evidence>
<dbReference type="GO" id="GO:0005737">
    <property type="term" value="C:cytoplasm"/>
    <property type="evidence" value="ECO:0007669"/>
    <property type="project" value="TreeGrafter"/>
</dbReference>
<evidence type="ECO:0000256" key="8">
    <source>
        <dbReference type="ARBA" id="ARBA00022842"/>
    </source>
</evidence>
<dbReference type="PROSITE" id="PS50011">
    <property type="entry name" value="PROTEIN_KINASE_DOM"/>
    <property type="match status" value="1"/>
</dbReference>
<keyword evidence="12" id="KW-0418">Kinase</keyword>
<proteinExistence type="predicted"/>
<organism evidence="12">
    <name type="scientific">Cacopsylla melanoneura</name>
    <dbReference type="NCBI Taxonomy" id="428564"/>
    <lineage>
        <taxon>Eukaryota</taxon>
        <taxon>Metazoa</taxon>
        <taxon>Ecdysozoa</taxon>
        <taxon>Arthropoda</taxon>
        <taxon>Hexapoda</taxon>
        <taxon>Insecta</taxon>
        <taxon>Pterygota</taxon>
        <taxon>Neoptera</taxon>
        <taxon>Paraneoptera</taxon>
        <taxon>Hemiptera</taxon>
        <taxon>Sternorrhyncha</taxon>
        <taxon>Psylloidea</taxon>
        <taxon>Psyllidae</taxon>
        <taxon>Psyllinae</taxon>
        <taxon>Cacopsylla</taxon>
    </lineage>
</organism>
<evidence type="ECO:0000256" key="5">
    <source>
        <dbReference type="ARBA" id="ARBA00022741"/>
    </source>
</evidence>
<dbReference type="Gene3D" id="1.10.510.10">
    <property type="entry name" value="Transferase(Phosphotransferase) domain 1"/>
    <property type="match status" value="1"/>
</dbReference>
<dbReference type="InterPro" id="IPR017441">
    <property type="entry name" value="Protein_kinase_ATP_BS"/>
</dbReference>
<protein>
    <submittedName>
        <fullName evidence="12">Testis-specific serine/threonine-protein kinase 2</fullName>
    </submittedName>
</protein>
<dbReference type="EMBL" id="HBUF01088369">
    <property type="protein sequence ID" value="CAG6634966.1"/>
    <property type="molecule type" value="Transcribed_RNA"/>
</dbReference>
<dbReference type="EMBL" id="HBUF01255848">
    <property type="protein sequence ID" value="CAG6681472.1"/>
    <property type="molecule type" value="Transcribed_RNA"/>
</dbReference>
<evidence type="ECO:0000313" key="12">
    <source>
        <dbReference type="EMBL" id="CAG6634966.1"/>
    </source>
</evidence>
<dbReference type="GO" id="GO:0007283">
    <property type="term" value="P:spermatogenesis"/>
    <property type="evidence" value="ECO:0007669"/>
    <property type="project" value="UniProtKB-KW"/>
</dbReference>
<dbReference type="GO" id="GO:0005524">
    <property type="term" value="F:ATP binding"/>
    <property type="evidence" value="ECO:0007669"/>
    <property type="project" value="UniProtKB-UniRule"/>
</dbReference>
<feature type="domain" description="Protein kinase" evidence="11">
    <location>
        <begin position="29"/>
        <end position="288"/>
    </location>
</feature>
<dbReference type="EMBL" id="HBUF01597238">
    <property type="protein sequence ID" value="CAG6775093.1"/>
    <property type="molecule type" value="Transcribed_RNA"/>
</dbReference>
<dbReference type="GO" id="GO:0046872">
    <property type="term" value="F:metal ion binding"/>
    <property type="evidence" value="ECO:0007669"/>
    <property type="project" value="UniProtKB-KW"/>
</dbReference>
<evidence type="ECO:0000256" key="7">
    <source>
        <dbReference type="ARBA" id="ARBA00022840"/>
    </source>
</evidence>
<name>A0A8D8QN88_9HEMI</name>
<dbReference type="GO" id="GO:0035556">
    <property type="term" value="P:intracellular signal transduction"/>
    <property type="evidence" value="ECO:0007669"/>
    <property type="project" value="TreeGrafter"/>
</dbReference>
<evidence type="ECO:0000259" key="11">
    <source>
        <dbReference type="PROSITE" id="PS50011"/>
    </source>
</evidence>
<dbReference type="AlphaFoldDB" id="A0A8D8QN88"/>
<evidence type="ECO:0000256" key="4">
    <source>
        <dbReference type="ARBA" id="ARBA00022723"/>
    </source>
</evidence>
<dbReference type="PROSITE" id="PS00107">
    <property type="entry name" value="PROTEIN_KINASE_ATP"/>
    <property type="match status" value="1"/>
</dbReference>
<dbReference type="EMBL" id="HBUF01418930">
    <property type="protein sequence ID" value="CAG6740396.1"/>
    <property type="molecule type" value="Transcribed_RNA"/>
</dbReference>
<dbReference type="InterPro" id="IPR011009">
    <property type="entry name" value="Kinase-like_dom_sf"/>
</dbReference>
<keyword evidence="4" id="KW-0479">Metal-binding</keyword>
<dbReference type="Pfam" id="PF00069">
    <property type="entry name" value="Pkinase"/>
    <property type="match status" value="1"/>
</dbReference>
<accession>A0A8D8QN88</accession>
<evidence type="ECO:0000256" key="9">
    <source>
        <dbReference type="ARBA" id="ARBA00022871"/>
    </source>
</evidence>
<keyword evidence="8" id="KW-0460">Magnesium</keyword>
<dbReference type="EMBL" id="HBUF01255849">
    <property type="protein sequence ID" value="CAG6681473.1"/>
    <property type="molecule type" value="Transcribed_RNA"/>
</dbReference>
<keyword evidence="5 10" id="KW-0547">Nucleotide-binding</keyword>
<dbReference type="GO" id="GO:0000226">
    <property type="term" value="P:microtubule cytoskeleton organization"/>
    <property type="evidence" value="ECO:0007669"/>
    <property type="project" value="TreeGrafter"/>
</dbReference>
<evidence type="ECO:0000256" key="3">
    <source>
        <dbReference type="ARBA" id="ARBA00022553"/>
    </source>
</evidence>